<evidence type="ECO:0000313" key="10">
    <source>
        <dbReference type="Proteomes" id="UP000298663"/>
    </source>
</evidence>
<keyword evidence="4" id="KW-0677">Repeat</keyword>
<dbReference type="OrthoDB" id="10038642at2759"/>
<name>A0A4U5PH06_STECR</name>
<dbReference type="InterPro" id="IPR001452">
    <property type="entry name" value="SH3_domain"/>
</dbReference>
<evidence type="ECO:0000256" key="1">
    <source>
        <dbReference type="ARBA" id="ARBA00004123"/>
    </source>
</evidence>
<dbReference type="PANTHER" id="PTHR24131">
    <property type="entry name" value="APOPTOSIS-STIMULATING OF P53 PROTEIN"/>
    <property type="match status" value="1"/>
</dbReference>
<dbReference type="AlphaFoldDB" id="A0A4U5PH06"/>
<evidence type="ECO:0000256" key="3">
    <source>
        <dbReference type="ARBA" id="ARBA00022703"/>
    </source>
</evidence>
<sequence length="113" mass="12785">MGYLENVTQSMGVVYDGKVFASYDYDAESEDELSFVAGDVLRVTKRDNADLMWWECEHLETHNTGLVPSNYLSLYPSHAQKIRLGFQHFELVNASGDAQKEQNNNDASFTELA</sequence>
<reference evidence="9 10" key="1">
    <citation type="journal article" date="2015" name="Genome Biol.">
        <title>Comparative genomics of Steinernema reveals deeply conserved gene regulatory networks.</title>
        <authorList>
            <person name="Dillman A.R."/>
            <person name="Macchietto M."/>
            <person name="Porter C.F."/>
            <person name="Rogers A."/>
            <person name="Williams B."/>
            <person name="Antoshechkin I."/>
            <person name="Lee M.M."/>
            <person name="Goodwin Z."/>
            <person name="Lu X."/>
            <person name="Lewis E.E."/>
            <person name="Goodrich-Blair H."/>
            <person name="Stock S.P."/>
            <person name="Adams B.J."/>
            <person name="Sternberg P.W."/>
            <person name="Mortazavi A."/>
        </authorList>
    </citation>
    <scope>NUCLEOTIDE SEQUENCE [LARGE SCALE GENOMIC DNA]</scope>
    <source>
        <strain evidence="9 10">ALL</strain>
    </source>
</reference>
<keyword evidence="5" id="KW-0040">ANK repeat</keyword>
<dbReference type="GO" id="GO:0002039">
    <property type="term" value="F:p53 binding"/>
    <property type="evidence" value="ECO:0007669"/>
    <property type="project" value="InterPro"/>
</dbReference>
<dbReference type="PANTHER" id="PTHR24131:SF10">
    <property type="entry name" value="ANKYRIN-REPEAT, SH3-DOMAIN, AND PROLINE-RICH-REGION CONTAINING PROTEIN, ISOFORM B"/>
    <property type="match status" value="1"/>
</dbReference>
<evidence type="ECO:0000256" key="4">
    <source>
        <dbReference type="ARBA" id="ARBA00022737"/>
    </source>
</evidence>
<proteinExistence type="predicted"/>
<accession>A0A4U5PH06</accession>
<dbReference type="GO" id="GO:0042981">
    <property type="term" value="P:regulation of apoptotic process"/>
    <property type="evidence" value="ECO:0007669"/>
    <property type="project" value="InterPro"/>
</dbReference>
<comment type="subcellular location">
    <subcellularLocation>
        <location evidence="1">Nucleus</location>
    </subcellularLocation>
</comment>
<dbReference type="Pfam" id="PF00018">
    <property type="entry name" value="SH3_1"/>
    <property type="match status" value="1"/>
</dbReference>
<keyword evidence="6" id="KW-0539">Nucleus</keyword>
<keyword evidence="10" id="KW-1185">Reference proteome</keyword>
<evidence type="ECO:0000256" key="5">
    <source>
        <dbReference type="ARBA" id="ARBA00023043"/>
    </source>
</evidence>
<organism evidence="9 10">
    <name type="scientific">Steinernema carpocapsae</name>
    <name type="common">Entomopathogenic nematode</name>
    <dbReference type="NCBI Taxonomy" id="34508"/>
    <lineage>
        <taxon>Eukaryota</taxon>
        <taxon>Metazoa</taxon>
        <taxon>Ecdysozoa</taxon>
        <taxon>Nematoda</taxon>
        <taxon>Chromadorea</taxon>
        <taxon>Rhabditida</taxon>
        <taxon>Tylenchina</taxon>
        <taxon>Panagrolaimomorpha</taxon>
        <taxon>Strongyloidoidea</taxon>
        <taxon>Steinernematidae</taxon>
        <taxon>Steinernema</taxon>
    </lineage>
</organism>
<evidence type="ECO:0000256" key="2">
    <source>
        <dbReference type="ARBA" id="ARBA00022443"/>
    </source>
</evidence>
<feature type="domain" description="SH3" evidence="8">
    <location>
        <begin position="14"/>
        <end position="77"/>
    </location>
</feature>
<dbReference type="InterPro" id="IPR036028">
    <property type="entry name" value="SH3-like_dom_sf"/>
</dbReference>
<dbReference type="InterPro" id="IPR047163">
    <property type="entry name" value="ASPP1/2"/>
</dbReference>
<evidence type="ECO:0000256" key="6">
    <source>
        <dbReference type="ARBA" id="ARBA00023242"/>
    </source>
</evidence>
<evidence type="ECO:0000259" key="8">
    <source>
        <dbReference type="PROSITE" id="PS50002"/>
    </source>
</evidence>
<evidence type="ECO:0000313" key="9">
    <source>
        <dbReference type="EMBL" id="TKR95703.1"/>
    </source>
</evidence>
<dbReference type="GO" id="GO:0005634">
    <property type="term" value="C:nucleus"/>
    <property type="evidence" value="ECO:0007669"/>
    <property type="project" value="UniProtKB-SubCell"/>
</dbReference>
<dbReference type="CDD" id="cd00174">
    <property type="entry name" value="SH3"/>
    <property type="match status" value="1"/>
</dbReference>
<evidence type="ECO:0000256" key="7">
    <source>
        <dbReference type="PROSITE-ProRule" id="PRU00192"/>
    </source>
</evidence>
<dbReference type="Proteomes" id="UP000298663">
    <property type="component" value="Unassembled WGS sequence"/>
</dbReference>
<reference evidence="9 10" key="2">
    <citation type="journal article" date="2019" name="G3 (Bethesda)">
        <title>Hybrid Assembly of the Genome of the Entomopathogenic Nematode Steinernema carpocapsae Identifies the X-Chromosome.</title>
        <authorList>
            <person name="Serra L."/>
            <person name="Macchietto M."/>
            <person name="Macias-Munoz A."/>
            <person name="McGill C.J."/>
            <person name="Rodriguez I.M."/>
            <person name="Rodriguez B."/>
            <person name="Murad R."/>
            <person name="Mortazavi A."/>
        </authorList>
    </citation>
    <scope>NUCLEOTIDE SEQUENCE [LARGE SCALE GENOMIC DNA]</scope>
    <source>
        <strain evidence="9 10">ALL</strain>
    </source>
</reference>
<comment type="caution">
    <text evidence="9">The sequence shown here is derived from an EMBL/GenBank/DDBJ whole genome shotgun (WGS) entry which is preliminary data.</text>
</comment>
<protein>
    <recommendedName>
        <fullName evidence="8">SH3 domain-containing protein</fullName>
    </recommendedName>
</protein>
<keyword evidence="3" id="KW-0053">Apoptosis</keyword>
<gene>
    <name evidence="9" type="ORF">L596_009835</name>
</gene>
<dbReference type="Gene3D" id="1.25.40.20">
    <property type="entry name" value="Ankyrin repeat-containing domain"/>
    <property type="match status" value="1"/>
</dbReference>
<dbReference type="SUPFAM" id="SSF50044">
    <property type="entry name" value="SH3-domain"/>
    <property type="match status" value="1"/>
</dbReference>
<dbReference type="SMART" id="SM00326">
    <property type="entry name" value="SH3"/>
    <property type="match status" value="1"/>
</dbReference>
<dbReference type="GO" id="GO:0006915">
    <property type="term" value="P:apoptotic process"/>
    <property type="evidence" value="ECO:0007669"/>
    <property type="project" value="UniProtKB-KW"/>
</dbReference>
<keyword evidence="2 7" id="KW-0728">SH3 domain</keyword>
<dbReference type="PRINTS" id="PR00452">
    <property type="entry name" value="SH3DOMAIN"/>
</dbReference>
<dbReference type="InterPro" id="IPR036770">
    <property type="entry name" value="Ankyrin_rpt-contain_sf"/>
</dbReference>
<dbReference type="STRING" id="34508.A0A4U5PH06"/>
<dbReference type="EMBL" id="AZBU02000002">
    <property type="protein sequence ID" value="TKR95703.1"/>
    <property type="molecule type" value="Genomic_DNA"/>
</dbReference>
<dbReference type="PROSITE" id="PS50002">
    <property type="entry name" value="SH3"/>
    <property type="match status" value="1"/>
</dbReference>